<protein>
    <submittedName>
        <fullName evidence="1">Uncharacterized protein</fullName>
    </submittedName>
</protein>
<evidence type="ECO:0000313" key="1">
    <source>
        <dbReference type="EMBL" id="KAI5684492.1"/>
    </source>
</evidence>
<organism evidence="1 2">
    <name type="scientific">Catharanthus roseus</name>
    <name type="common">Madagascar periwinkle</name>
    <name type="synonym">Vinca rosea</name>
    <dbReference type="NCBI Taxonomy" id="4058"/>
    <lineage>
        <taxon>Eukaryota</taxon>
        <taxon>Viridiplantae</taxon>
        <taxon>Streptophyta</taxon>
        <taxon>Embryophyta</taxon>
        <taxon>Tracheophyta</taxon>
        <taxon>Spermatophyta</taxon>
        <taxon>Magnoliopsida</taxon>
        <taxon>eudicotyledons</taxon>
        <taxon>Gunneridae</taxon>
        <taxon>Pentapetalae</taxon>
        <taxon>asterids</taxon>
        <taxon>lamiids</taxon>
        <taxon>Gentianales</taxon>
        <taxon>Apocynaceae</taxon>
        <taxon>Rauvolfioideae</taxon>
        <taxon>Vinceae</taxon>
        <taxon>Catharanthinae</taxon>
        <taxon>Catharanthus</taxon>
    </lineage>
</organism>
<dbReference type="Proteomes" id="UP001060085">
    <property type="component" value="Linkage Group LG01"/>
</dbReference>
<name>A0ACC0CI13_CATRO</name>
<reference evidence="2" key="1">
    <citation type="journal article" date="2023" name="Nat. Plants">
        <title>Single-cell RNA sequencing provides a high-resolution roadmap for understanding the multicellular compartmentation of specialized metabolism.</title>
        <authorList>
            <person name="Sun S."/>
            <person name="Shen X."/>
            <person name="Li Y."/>
            <person name="Li Y."/>
            <person name="Wang S."/>
            <person name="Li R."/>
            <person name="Zhang H."/>
            <person name="Shen G."/>
            <person name="Guo B."/>
            <person name="Wei J."/>
            <person name="Xu J."/>
            <person name="St-Pierre B."/>
            <person name="Chen S."/>
            <person name="Sun C."/>
        </authorList>
    </citation>
    <scope>NUCLEOTIDE SEQUENCE [LARGE SCALE GENOMIC DNA]</scope>
</reference>
<evidence type="ECO:0000313" key="2">
    <source>
        <dbReference type="Proteomes" id="UP001060085"/>
    </source>
</evidence>
<comment type="caution">
    <text evidence="1">The sequence shown here is derived from an EMBL/GenBank/DDBJ whole genome shotgun (WGS) entry which is preliminary data.</text>
</comment>
<accession>A0ACC0CI13</accession>
<proteinExistence type="predicted"/>
<keyword evidence="2" id="KW-1185">Reference proteome</keyword>
<sequence>MAASFEKPIKSLYFKSYYSLGSIQARFSLQQFAWLLMTLLLQISLILLFTTYADHYRCFFIPLRQEQQLQRVPPAMASPVARQCNSGLVYVYELPPMFNKELLENCDSLDPWNSRCSALSNRGFGPVANSLADIIPRDLTPTWYWTDMFAGEVIYHDRISNYKCRTFRPELATAFYIPFYAGIAVGRFLFTNYSAEERDWHGEKLNQWLQNQSYWKKSNGSNHFIMLGRMTWDFRRTKDEDWGSSFLNMVAIENVHRLSVERSPWDNSEISVPYPTGFHPRSNSDIHQWQRFIRRRKRKNLYTFVGGKRKLKNDFRTLLLNHCYNESDSCKLVDCSRVPCNSGTSKILEAFLDSNFCLQPRGDAYTRRSMFDCMLAGSIPVLFWERSIRGQYEWFLTDEPESFSVFIDRNEVRNGTSIRKVLEGYNGEEIRRMREKVISSIPRFLYSDGVGNVHGDAFDIAIGGVLRRLKEKTRFQALQKTKTHDIMKNTINSLQNHPRFWLLAAFLFIQALVLAITRSSPFSIFTNTPNSPILTSPRVPFRGKLDSNLSIPNHKEDASTNSDCLQGRVFVYDLPPMFNKELVLKGCEDLDPWKWQCGIVTNDGYGKEAGELAGILPENLISGWYRTNQFSLELIFHYRILNHKCRTLDPEAATAFYIPFYAGMARDWHCKMMLNWMNNQTYWRKNNGSDHFLTLGRITWDFRRLTDPEKLWGSSFLDMPEMQRVRRFTIETALGLDNDISIPYPSGFHPHSKSQLQQWQNFVRERPRTSLFTFVGAAREKADFRSLLLSYCYNESDSCRVVDCALTLCNNGSSASLEAFLSSHFCLQPKGDSYTRKAVFDCMVAGTIPVFFWKRTAYDQYQWFLPGDPKSYSVFIDQEEVRNGKSIRKILEGYSEEEVRKMRDKVIETIPNIVYARPLEEGLSESERFTDAFDIAVDGVMEKIREEKEWAGNEVVQEMEAELN</sequence>
<dbReference type="EMBL" id="CM044701">
    <property type="protein sequence ID" value="KAI5684492.1"/>
    <property type="molecule type" value="Genomic_DNA"/>
</dbReference>
<gene>
    <name evidence="1" type="ORF">M9H77_05720</name>
</gene>